<dbReference type="Proteomes" id="UP001220610">
    <property type="component" value="Chromosome"/>
</dbReference>
<protein>
    <submittedName>
        <fullName evidence="1">Uncharacterized protein</fullName>
    </submittedName>
</protein>
<dbReference type="AlphaFoldDB" id="A0AAJ5WNG7"/>
<organism evidence="1 2">
    <name type="scientific">Candidatus Pseudobacter hemicellulosilyticus</name>
    <dbReference type="NCBI Taxonomy" id="3121375"/>
    <lineage>
        <taxon>Bacteria</taxon>
        <taxon>Pseudomonadati</taxon>
        <taxon>Bacteroidota</taxon>
        <taxon>Chitinophagia</taxon>
        <taxon>Chitinophagales</taxon>
        <taxon>Chitinophagaceae</taxon>
        <taxon>Pseudobacter</taxon>
    </lineage>
</organism>
<evidence type="ECO:0000313" key="2">
    <source>
        <dbReference type="Proteomes" id="UP001220610"/>
    </source>
</evidence>
<name>A0AAJ5WNG7_9BACT</name>
<sequence>MPESGAGEDAGNRITTHFKNGKSTLFFWKSLAVILISDKKTEFSCGFFLTDFFRQRFLLTSSGTSKKQPDGQDFRLTPSRIYPFIRAILINQATRLELAGDRLFVYVTGENLRILKWLTSELLGKKVLICTSVMLGFTPLRHPGFHS</sequence>
<accession>A0AAJ5WNG7</accession>
<proteinExistence type="predicted"/>
<evidence type="ECO:0000313" key="1">
    <source>
        <dbReference type="EMBL" id="WEK33931.1"/>
    </source>
</evidence>
<dbReference type="EMBL" id="CP119311">
    <property type="protein sequence ID" value="WEK33931.1"/>
    <property type="molecule type" value="Genomic_DNA"/>
</dbReference>
<reference evidence="1" key="1">
    <citation type="submission" date="2023-03" db="EMBL/GenBank/DDBJ databases">
        <title>Andean soil-derived lignocellulolytic bacterial consortium as a source of novel taxa and putative plastic-active enzymes.</title>
        <authorList>
            <person name="Diaz-Garcia L."/>
            <person name="Chuvochina M."/>
            <person name="Feuerriegel G."/>
            <person name="Bunk B."/>
            <person name="Sproer C."/>
            <person name="Streit W.R."/>
            <person name="Rodriguez L.M."/>
            <person name="Overmann J."/>
            <person name="Jimenez D.J."/>
        </authorList>
    </citation>
    <scope>NUCLEOTIDE SEQUENCE</scope>
    <source>
        <strain evidence="1">MAG 7</strain>
    </source>
</reference>
<gene>
    <name evidence="1" type="ORF">P0Y53_15690</name>
</gene>